<dbReference type="InterPro" id="IPR013783">
    <property type="entry name" value="Ig-like_fold"/>
</dbReference>
<gene>
    <name evidence="1" type="ORF">OFLC_LOCUS2162</name>
</gene>
<dbReference type="STRING" id="387005.A0A183H3V2"/>
<evidence type="ECO:0000313" key="3">
    <source>
        <dbReference type="WBParaSite" id="OFLC_0000216101-mRNA-1"/>
    </source>
</evidence>
<dbReference type="EMBL" id="UZAJ01001184">
    <property type="protein sequence ID" value="VDO32065.1"/>
    <property type="molecule type" value="Genomic_DNA"/>
</dbReference>
<reference evidence="3" key="1">
    <citation type="submission" date="2016-06" db="UniProtKB">
        <authorList>
            <consortium name="WormBaseParasite"/>
        </authorList>
    </citation>
    <scope>IDENTIFICATION</scope>
</reference>
<evidence type="ECO:0000313" key="2">
    <source>
        <dbReference type="Proteomes" id="UP000267606"/>
    </source>
</evidence>
<organism evidence="3">
    <name type="scientific">Onchocerca flexuosa</name>
    <dbReference type="NCBI Taxonomy" id="387005"/>
    <lineage>
        <taxon>Eukaryota</taxon>
        <taxon>Metazoa</taxon>
        <taxon>Ecdysozoa</taxon>
        <taxon>Nematoda</taxon>
        <taxon>Chromadorea</taxon>
        <taxon>Rhabditida</taxon>
        <taxon>Spirurina</taxon>
        <taxon>Spiruromorpha</taxon>
        <taxon>Filarioidea</taxon>
        <taxon>Onchocercidae</taxon>
        <taxon>Onchocerca</taxon>
    </lineage>
</organism>
<keyword evidence="2" id="KW-1185">Reference proteome</keyword>
<dbReference type="SUPFAM" id="SSF48726">
    <property type="entry name" value="Immunoglobulin"/>
    <property type="match status" value="1"/>
</dbReference>
<dbReference type="Proteomes" id="UP000267606">
    <property type="component" value="Unassembled WGS sequence"/>
</dbReference>
<sequence>MIAEDGIYILKINSVDRTWNGNLICEAENAVGTTRTQSIIHVQSIDYLNKS</sequence>
<reference evidence="1 2" key="2">
    <citation type="submission" date="2018-11" db="EMBL/GenBank/DDBJ databases">
        <authorList>
            <consortium name="Pathogen Informatics"/>
        </authorList>
    </citation>
    <scope>NUCLEOTIDE SEQUENCE [LARGE SCALE GENOMIC DNA]</scope>
</reference>
<name>A0A183H3V2_9BILA</name>
<proteinExistence type="predicted"/>
<dbReference type="InterPro" id="IPR036179">
    <property type="entry name" value="Ig-like_dom_sf"/>
</dbReference>
<dbReference type="AlphaFoldDB" id="A0A183H3V2"/>
<dbReference type="Gene3D" id="2.60.40.10">
    <property type="entry name" value="Immunoglobulins"/>
    <property type="match status" value="1"/>
</dbReference>
<accession>A0A183H3V2</accession>
<protein>
    <submittedName>
        <fullName evidence="3">Ig-like domain-containing protein</fullName>
    </submittedName>
</protein>
<dbReference type="WBParaSite" id="OFLC_0000216101-mRNA-1">
    <property type="protein sequence ID" value="OFLC_0000216101-mRNA-1"/>
    <property type="gene ID" value="OFLC_0000216101"/>
</dbReference>
<evidence type="ECO:0000313" key="1">
    <source>
        <dbReference type="EMBL" id="VDO32065.1"/>
    </source>
</evidence>